<reference evidence="6" key="2">
    <citation type="submission" date="2025-05" db="UniProtKB">
        <authorList>
            <consortium name="EnsemblMetazoa"/>
        </authorList>
    </citation>
    <scope>IDENTIFICATION</scope>
    <source>
        <strain evidence="6">Foshan</strain>
    </source>
</reference>
<feature type="region of interest" description="Disordered" evidence="5">
    <location>
        <begin position="15"/>
        <end position="35"/>
    </location>
</feature>
<keyword evidence="4" id="KW-0255">Endonuclease</keyword>
<dbReference type="EnsemblMetazoa" id="AALFPA23_015670.R22844">
    <property type="protein sequence ID" value="AALFPA23_015670.P22844"/>
    <property type="gene ID" value="AALFPA23_015670"/>
</dbReference>
<feature type="compositionally biased region" description="Basic and acidic residues" evidence="5">
    <location>
        <begin position="26"/>
        <end position="35"/>
    </location>
</feature>
<evidence type="ECO:0000313" key="6">
    <source>
        <dbReference type="EnsemblMetazoa" id="AALFPA23_015670.P22841"/>
    </source>
</evidence>
<dbReference type="RefSeq" id="XP_062700691.1">
    <property type="nucleotide sequence ID" value="XM_062844707.1"/>
</dbReference>
<evidence type="ECO:0000256" key="1">
    <source>
        <dbReference type="ARBA" id="ARBA00022679"/>
    </source>
</evidence>
<dbReference type="PANTHER" id="PTHR37984">
    <property type="entry name" value="PROTEIN CBG26694"/>
    <property type="match status" value="1"/>
</dbReference>
<evidence type="ECO:0000256" key="4">
    <source>
        <dbReference type="ARBA" id="ARBA00022759"/>
    </source>
</evidence>
<evidence type="ECO:0000256" key="3">
    <source>
        <dbReference type="ARBA" id="ARBA00022722"/>
    </source>
</evidence>
<evidence type="ECO:0000256" key="5">
    <source>
        <dbReference type="SAM" id="MobiDB-lite"/>
    </source>
</evidence>
<keyword evidence="7" id="KW-1185">Reference proteome</keyword>
<evidence type="ECO:0000313" key="7">
    <source>
        <dbReference type="Proteomes" id="UP000069940"/>
    </source>
</evidence>
<protein>
    <submittedName>
        <fullName evidence="6">Uncharacterized protein</fullName>
    </submittedName>
</protein>
<dbReference type="Proteomes" id="UP000069940">
    <property type="component" value="Unassembled WGS sequence"/>
</dbReference>
<dbReference type="EnsemblMetazoa" id="AALFPA23_015670.R22843">
    <property type="protein sequence ID" value="AALFPA23_015670.P22843"/>
    <property type="gene ID" value="AALFPA23_015670"/>
</dbReference>
<dbReference type="RefSeq" id="XP_062700697.1">
    <property type="nucleotide sequence ID" value="XM_062844713.1"/>
</dbReference>
<sequence length="272" mass="30474">MVEQRKPVSSICAVKQTKPRPFPTGSKEKMKTKSDGPKTPCWQCGEMHYVRDCTYTKHVCRDCKETGHKEGYCGCYTSTATTSKKKKPVNGIFCVNQVSCTSRRKFLTVDINGSQATLQMNTASDIIIILQKVWRKNLGSPSLTTTTRTAKTASGNQLHLLGELQCSVTVGGVTKNATFHVTKNGINLFGLDWIKLFELWDTPLSSICNQVQATSDHINQVVRTTGAERYGIDSPTFDCIIEERRYVNLHDNGSLEDMKRLKSCWCKCRCDL</sequence>
<dbReference type="SUPFAM" id="SSF50630">
    <property type="entry name" value="Acid proteases"/>
    <property type="match status" value="1"/>
</dbReference>
<proteinExistence type="predicted"/>
<keyword evidence="1" id="KW-0808">Transferase</keyword>
<dbReference type="InterPro" id="IPR021109">
    <property type="entry name" value="Peptidase_aspartic_dom_sf"/>
</dbReference>
<dbReference type="RefSeq" id="XP_062700700.1">
    <property type="nucleotide sequence ID" value="XM_062844716.1"/>
</dbReference>
<organism evidence="6 7">
    <name type="scientific">Aedes albopictus</name>
    <name type="common">Asian tiger mosquito</name>
    <name type="synonym">Stegomyia albopicta</name>
    <dbReference type="NCBI Taxonomy" id="7160"/>
    <lineage>
        <taxon>Eukaryota</taxon>
        <taxon>Metazoa</taxon>
        <taxon>Ecdysozoa</taxon>
        <taxon>Arthropoda</taxon>
        <taxon>Hexapoda</taxon>
        <taxon>Insecta</taxon>
        <taxon>Pterygota</taxon>
        <taxon>Neoptera</taxon>
        <taxon>Endopterygota</taxon>
        <taxon>Diptera</taxon>
        <taxon>Nematocera</taxon>
        <taxon>Culicoidea</taxon>
        <taxon>Culicidae</taxon>
        <taxon>Culicinae</taxon>
        <taxon>Aedini</taxon>
        <taxon>Aedes</taxon>
        <taxon>Stegomyia</taxon>
    </lineage>
</organism>
<keyword evidence="2" id="KW-0548">Nucleotidyltransferase</keyword>
<dbReference type="GeneID" id="115255269"/>
<dbReference type="RefSeq" id="XP_062700709.1">
    <property type="nucleotide sequence ID" value="XM_062844725.1"/>
</dbReference>
<accession>A0ABM1Z736</accession>
<dbReference type="EnsemblMetazoa" id="AALFPA23_015670.R22840">
    <property type="protein sequence ID" value="AALFPA23_015670.P22840"/>
    <property type="gene ID" value="AALFPA23_015670"/>
</dbReference>
<dbReference type="InterPro" id="IPR050951">
    <property type="entry name" value="Retrovirus_Pol_polyprotein"/>
</dbReference>
<evidence type="ECO:0000256" key="2">
    <source>
        <dbReference type="ARBA" id="ARBA00022695"/>
    </source>
</evidence>
<reference evidence="7" key="1">
    <citation type="journal article" date="2015" name="Proc. Natl. Acad. Sci. U.S.A.">
        <title>Genome sequence of the Asian Tiger mosquito, Aedes albopictus, reveals insights into its biology, genetics, and evolution.</title>
        <authorList>
            <person name="Chen X.G."/>
            <person name="Jiang X."/>
            <person name="Gu J."/>
            <person name="Xu M."/>
            <person name="Wu Y."/>
            <person name="Deng Y."/>
            <person name="Zhang C."/>
            <person name="Bonizzoni M."/>
            <person name="Dermauw W."/>
            <person name="Vontas J."/>
            <person name="Armbruster P."/>
            <person name="Huang X."/>
            <person name="Yang Y."/>
            <person name="Zhang H."/>
            <person name="He W."/>
            <person name="Peng H."/>
            <person name="Liu Y."/>
            <person name="Wu K."/>
            <person name="Chen J."/>
            <person name="Lirakis M."/>
            <person name="Topalis P."/>
            <person name="Van Leeuwen T."/>
            <person name="Hall A.B."/>
            <person name="Jiang X."/>
            <person name="Thorpe C."/>
            <person name="Mueller R.L."/>
            <person name="Sun C."/>
            <person name="Waterhouse R.M."/>
            <person name="Yan G."/>
            <person name="Tu Z.J."/>
            <person name="Fang X."/>
            <person name="James A.A."/>
        </authorList>
    </citation>
    <scope>NUCLEOTIDE SEQUENCE [LARGE SCALE GENOMIC DNA]</scope>
    <source>
        <strain evidence="7">Foshan</strain>
    </source>
</reference>
<name>A0ABM1Z736_AEDAL</name>
<dbReference type="EnsemblMetazoa" id="AALFPA23_015670.R22841">
    <property type="protein sequence ID" value="AALFPA23_015670.P22841"/>
    <property type="gene ID" value="AALFPA23_015670"/>
</dbReference>
<dbReference type="RefSeq" id="XP_062700704.1">
    <property type="nucleotide sequence ID" value="XM_062844720.1"/>
</dbReference>
<keyword evidence="3" id="KW-0540">Nuclease</keyword>
<dbReference type="Gene3D" id="2.40.70.10">
    <property type="entry name" value="Acid Proteases"/>
    <property type="match status" value="1"/>
</dbReference>
<dbReference type="EnsemblMetazoa" id="AALFPA23_015670.R22842">
    <property type="protein sequence ID" value="AALFPA23_015670.P22842"/>
    <property type="gene ID" value="AALFPA23_015670"/>
</dbReference>
<keyword evidence="4" id="KW-0378">Hydrolase</keyword>
<dbReference type="PANTHER" id="PTHR37984:SF5">
    <property type="entry name" value="PROTEIN NYNRIN-LIKE"/>
    <property type="match status" value="1"/>
</dbReference>